<evidence type="ECO:0008006" key="8">
    <source>
        <dbReference type="Google" id="ProtNLM"/>
    </source>
</evidence>
<keyword evidence="5" id="KW-0732">Signal</keyword>
<dbReference type="InterPro" id="IPR012334">
    <property type="entry name" value="Pectin_lyas_fold"/>
</dbReference>
<comment type="similarity">
    <text evidence="1 4">Belongs to the glycosyl hydrolase 28 family.</text>
</comment>
<feature type="chain" id="PRO_5043821272" description="Polygalacturonase" evidence="5">
    <location>
        <begin position="26"/>
        <end position="203"/>
    </location>
</feature>
<dbReference type="Gene3D" id="2.160.20.10">
    <property type="entry name" value="Single-stranded right-handed beta-helix, Pectin lyase-like"/>
    <property type="match status" value="1"/>
</dbReference>
<dbReference type="PANTHER" id="PTHR31339:SF4">
    <property type="entry name" value="PECTIN LYASE-LIKE SUPERFAMILY PROTEIN"/>
    <property type="match status" value="1"/>
</dbReference>
<dbReference type="GO" id="GO:0004650">
    <property type="term" value="F:polygalacturonase activity"/>
    <property type="evidence" value="ECO:0007669"/>
    <property type="project" value="InterPro"/>
</dbReference>
<dbReference type="InterPro" id="IPR051801">
    <property type="entry name" value="GH28_Enzymes"/>
</dbReference>
<evidence type="ECO:0000313" key="6">
    <source>
        <dbReference type="EMBL" id="KAJ8465569.1"/>
    </source>
</evidence>
<evidence type="ECO:0000256" key="2">
    <source>
        <dbReference type="ARBA" id="ARBA00022801"/>
    </source>
</evidence>
<dbReference type="GO" id="GO:0005975">
    <property type="term" value="P:carbohydrate metabolic process"/>
    <property type="evidence" value="ECO:0007669"/>
    <property type="project" value="InterPro"/>
</dbReference>
<evidence type="ECO:0000256" key="5">
    <source>
        <dbReference type="SAM" id="SignalP"/>
    </source>
</evidence>
<proteinExistence type="inferred from homology"/>
<keyword evidence="7" id="KW-1185">Reference proteome</keyword>
<protein>
    <recommendedName>
        <fullName evidence="8">Polygalacturonase</fullName>
    </recommendedName>
</protein>
<dbReference type="SUPFAM" id="SSF51126">
    <property type="entry name" value="Pectin lyase-like"/>
    <property type="match status" value="1"/>
</dbReference>
<dbReference type="InterPro" id="IPR011050">
    <property type="entry name" value="Pectin_lyase_fold/virulence"/>
</dbReference>
<comment type="caution">
    <text evidence="6">The sequence shown here is derived from an EMBL/GenBank/DDBJ whole genome shotgun (WGS) entry which is preliminary data.</text>
</comment>
<gene>
    <name evidence="6" type="ORF">OPV22_028121</name>
</gene>
<dbReference type="Pfam" id="PF00295">
    <property type="entry name" value="Glyco_hydro_28"/>
    <property type="match status" value="1"/>
</dbReference>
<evidence type="ECO:0000313" key="7">
    <source>
        <dbReference type="Proteomes" id="UP001222027"/>
    </source>
</evidence>
<sequence length="203" mass="22298">MALLGWSSLQSAWVAVAPAAAPATANRDVAVAGRRSCVEFYRPVGPRNVVFSIKEFGGDPEEWPVIEPLPSYGRGRERLGGRHISLIHGEGLSDIVITGQNGSIDGQGKMWWDLWWNRTLKHTRGHLLELVNSENILISNLTFLNSPFWTIHPVYCSNVVLKNLTVLAPLRSPNTDGIDPGIFGLSVNPFKGVDTNASCFRPL</sequence>
<keyword evidence="3 4" id="KW-0326">Glycosidase</keyword>
<reference evidence="6 7" key="1">
    <citation type="submission" date="2022-12" db="EMBL/GenBank/DDBJ databases">
        <title>Chromosome-scale assembly of the Ensete ventricosum genome.</title>
        <authorList>
            <person name="Dussert Y."/>
            <person name="Stocks J."/>
            <person name="Wendawek A."/>
            <person name="Woldeyes F."/>
            <person name="Nichols R.A."/>
            <person name="Borrell J.S."/>
        </authorList>
    </citation>
    <scope>NUCLEOTIDE SEQUENCE [LARGE SCALE GENOMIC DNA]</scope>
    <source>
        <strain evidence="7">cv. Maze</strain>
        <tissue evidence="6">Seeds</tissue>
    </source>
</reference>
<dbReference type="InterPro" id="IPR000743">
    <property type="entry name" value="Glyco_hydro_28"/>
</dbReference>
<dbReference type="Proteomes" id="UP001222027">
    <property type="component" value="Unassembled WGS sequence"/>
</dbReference>
<evidence type="ECO:0000256" key="3">
    <source>
        <dbReference type="ARBA" id="ARBA00023295"/>
    </source>
</evidence>
<dbReference type="PANTHER" id="PTHR31339">
    <property type="entry name" value="PECTIN LYASE-RELATED"/>
    <property type="match status" value="1"/>
</dbReference>
<name>A0AAV8Q283_ENSVE</name>
<accession>A0AAV8Q283</accession>
<keyword evidence="2 4" id="KW-0378">Hydrolase</keyword>
<dbReference type="EMBL" id="JAQQAF010000008">
    <property type="protein sequence ID" value="KAJ8465569.1"/>
    <property type="molecule type" value="Genomic_DNA"/>
</dbReference>
<organism evidence="6 7">
    <name type="scientific">Ensete ventricosum</name>
    <name type="common">Abyssinian banana</name>
    <name type="synonym">Musa ensete</name>
    <dbReference type="NCBI Taxonomy" id="4639"/>
    <lineage>
        <taxon>Eukaryota</taxon>
        <taxon>Viridiplantae</taxon>
        <taxon>Streptophyta</taxon>
        <taxon>Embryophyta</taxon>
        <taxon>Tracheophyta</taxon>
        <taxon>Spermatophyta</taxon>
        <taxon>Magnoliopsida</taxon>
        <taxon>Liliopsida</taxon>
        <taxon>Zingiberales</taxon>
        <taxon>Musaceae</taxon>
        <taxon>Ensete</taxon>
    </lineage>
</organism>
<dbReference type="AlphaFoldDB" id="A0AAV8Q283"/>
<evidence type="ECO:0000256" key="1">
    <source>
        <dbReference type="ARBA" id="ARBA00008834"/>
    </source>
</evidence>
<feature type="signal peptide" evidence="5">
    <location>
        <begin position="1"/>
        <end position="25"/>
    </location>
</feature>
<evidence type="ECO:0000256" key="4">
    <source>
        <dbReference type="RuleBase" id="RU361169"/>
    </source>
</evidence>